<proteinExistence type="predicted"/>
<dbReference type="Pfam" id="PF04023">
    <property type="entry name" value="FeoA"/>
    <property type="match status" value="1"/>
</dbReference>
<dbReference type="AlphaFoldDB" id="A0A0G0AUA0"/>
<dbReference type="Gene3D" id="2.30.30.90">
    <property type="match status" value="1"/>
</dbReference>
<dbReference type="SMART" id="SM00899">
    <property type="entry name" value="FeoA"/>
    <property type="match status" value="1"/>
</dbReference>
<dbReference type="InterPro" id="IPR008988">
    <property type="entry name" value="Transcriptional_repressor_C"/>
</dbReference>
<dbReference type="GO" id="GO:0046914">
    <property type="term" value="F:transition metal ion binding"/>
    <property type="evidence" value="ECO:0007669"/>
    <property type="project" value="InterPro"/>
</dbReference>
<dbReference type="EMBL" id="LBPP01000008">
    <property type="protein sequence ID" value="KKP60768.1"/>
    <property type="molecule type" value="Genomic_DNA"/>
</dbReference>
<organism evidence="3 4">
    <name type="scientific">Candidatus Roizmanbacteria bacterium GW2011_GWA2_34_18</name>
    <dbReference type="NCBI Taxonomy" id="1618477"/>
    <lineage>
        <taxon>Bacteria</taxon>
        <taxon>Candidatus Roizmaniibacteriota</taxon>
    </lineage>
</organism>
<name>A0A0G0AUA0_9BACT</name>
<evidence type="ECO:0000313" key="4">
    <source>
        <dbReference type="Proteomes" id="UP000034688"/>
    </source>
</evidence>
<evidence type="ECO:0000256" key="1">
    <source>
        <dbReference type="ARBA" id="ARBA00023004"/>
    </source>
</evidence>
<reference evidence="3 4" key="1">
    <citation type="journal article" date="2015" name="Nature">
        <title>rRNA introns, odd ribosomes, and small enigmatic genomes across a large radiation of phyla.</title>
        <authorList>
            <person name="Brown C.T."/>
            <person name="Hug L.A."/>
            <person name="Thomas B.C."/>
            <person name="Sharon I."/>
            <person name="Castelle C.J."/>
            <person name="Singh A."/>
            <person name="Wilkins M.J."/>
            <person name="Williams K.H."/>
            <person name="Banfield J.F."/>
        </authorList>
    </citation>
    <scope>NUCLEOTIDE SEQUENCE [LARGE SCALE GENOMIC DNA]</scope>
</reference>
<evidence type="ECO:0000313" key="3">
    <source>
        <dbReference type="EMBL" id="KKP60768.1"/>
    </source>
</evidence>
<accession>A0A0G0AUA0</accession>
<dbReference type="InterPro" id="IPR007167">
    <property type="entry name" value="Fe-transptr_FeoA-like"/>
</dbReference>
<comment type="caution">
    <text evidence="3">The sequence shown here is derived from an EMBL/GenBank/DDBJ whole genome shotgun (WGS) entry which is preliminary data.</text>
</comment>
<feature type="domain" description="Ferrous iron transporter FeoA-like" evidence="2">
    <location>
        <begin position="51"/>
        <end position="121"/>
    </location>
</feature>
<sequence>MKCQLCGYRFDEKQALQVCNDCPLTSNCPLIRCPNCNYEWPRDNNDATKLVPLNKLRKENKGNIVTICTTKSQHLKIIMSMAIMPGMTIRVIRKFPTMLCQIGFSQFAIDDEIAKYIIVSIIK</sequence>
<protein>
    <recommendedName>
        <fullName evidence="2">Ferrous iron transporter FeoA-like domain-containing protein</fullName>
    </recommendedName>
</protein>
<dbReference type="SUPFAM" id="SSF50037">
    <property type="entry name" value="C-terminal domain of transcriptional repressors"/>
    <property type="match status" value="1"/>
</dbReference>
<keyword evidence="1" id="KW-0408">Iron</keyword>
<dbReference type="Proteomes" id="UP000034688">
    <property type="component" value="Unassembled WGS sequence"/>
</dbReference>
<dbReference type="InterPro" id="IPR038157">
    <property type="entry name" value="FeoA_core_dom"/>
</dbReference>
<gene>
    <name evidence="3" type="ORF">UR54_C0008G0009</name>
</gene>
<evidence type="ECO:0000259" key="2">
    <source>
        <dbReference type="SMART" id="SM00899"/>
    </source>
</evidence>
<dbReference type="STRING" id="1618477.UR54_C0008G0009"/>